<accession>A0A5C3LTB5</accession>
<dbReference type="EMBL" id="ML213690">
    <property type="protein sequence ID" value="TFK32021.1"/>
    <property type="molecule type" value="Genomic_DNA"/>
</dbReference>
<evidence type="ECO:0000313" key="1">
    <source>
        <dbReference type="EMBL" id="TFK32021.1"/>
    </source>
</evidence>
<dbReference type="Proteomes" id="UP000308652">
    <property type="component" value="Unassembled WGS sequence"/>
</dbReference>
<gene>
    <name evidence="1" type="ORF">BDQ12DRAFT_671414</name>
</gene>
<organism evidence="1 2">
    <name type="scientific">Crucibulum laeve</name>
    <dbReference type="NCBI Taxonomy" id="68775"/>
    <lineage>
        <taxon>Eukaryota</taxon>
        <taxon>Fungi</taxon>
        <taxon>Dikarya</taxon>
        <taxon>Basidiomycota</taxon>
        <taxon>Agaricomycotina</taxon>
        <taxon>Agaricomycetes</taxon>
        <taxon>Agaricomycetidae</taxon>
        <taxon>Agaricales</taxon>
        <taxon>Agaricineae</taxon>
        <taxon>Nidulariaceae</taxon>
        <taxon>Crucibulum</taxon>
    </lineage>
</organism>
<keyword evidence="2" id="KW-1185">Reference proteome</keyword>
<reference evidence="1 2" key="1">
    <citation type="journal article" date="2019" name="Nat. Ecol. Evol.">
        <title>Megaphylogeny resolves global patterns of mushroom evolution.</title>
        <authorList>
            <person name="Varga T."/>
            <person name="Krizsan K."/>
            <person name="Foldi C."/>
            <person name="Dima B."/>
            <person name="Sanchez-Garcia M."/>
            <person name="Sanchez-Ramirez S."/>
            <person name="Szollosi G.J."/>
            <person name="Szarkandi J.G."/>
            <person name="Papp V."/>
            <person name="Albert L."/>
            <person name="Andreopoulos W."/>
            <person name="Angelini C."/>
            <person name="Antonin V."/>
            <person name="Barry K.W."/>
            <person name="Bougher N.L."/>
            <person name="Buchanan P."/>
            <person name="Buyck B."/>
            <person name="Bense V."/>
            <person name="Catcheside P."/>
            <person name="Chovatia M."/>
            <person name="Cooper J."/>
            <person name="Damon W."/>
            <person name="Desjardin D."/>
            <person name="Finy P."/>
            <person name="Geml J."/>
            <person name="Haridas S."/>
            <person name="Hughes K."/>
            <person name="Justo A."/>
            <person name="Karasinski D."/>
            <person name="Kautmanova I."/>
            <person name="Kiss B."/>
            <person name="Kocsube S."/>
            <person name="Kotiranta H."/>
            <person name="LaButti K.M."/>
            <person name="Lechner B.E."/>
            <person name="Liimatainen K."/>
            <person name="Lipzen A."/>
            <person name="Lukacs Z."/>
            <person name="Mihaltcheva S."/>
            <person name="Morgado L.N."/>
            <person name="Niskanen T."/>
            <person name="Noordeloos M.E."/>
            <person name="Ohm R.A."/>
            <person name="Ortiz-Santana B."/>
            <person name="Ovrebo C."/>
            <person name="Racz N."/>
            <person name="Riley R."/>
            <person name="Savchenko A."/>
            <person name="Shiryaev A."/>
            <person name="Soop K."/>
            <person name="Spirin V."/>
            <person name="Szebenyi C."/>
            <person name="Tomsovsky M."/>
            <person name="Tulloss R.E."/>
            <person name="Uehling J."/>
            <person name="Grigoriev I.V."/>
            <person name="Vagvolgyi C."/>
            <person name="Papp T."/>
            <person name="Martin F.M."/>
            <person name="Miettinen O."/>
            <person name="Hibbett D.S."/>
            <person name="Nagy L.G."/>
        </authorList>
    </citation>
    <scope>NUCLEOTIDE SEQUENCE [LARGE SCALE GENOMIC DNA]</scope>
    <source>
        <strain evidence="1 2">CBS 166.37</strain>
    </source>
</reference>
<proteinExistence type="predicted"/>
<dbReference type="AlphaFoldDB" id="A0A5C3LTB5"/>
<protein>
    <submittedName>
        <fullName evidence="1">Uncharacterized protein</fullName>
    </submittedName>
</protein>
<sequence>MWGIHHGRRDETITENAGCMHTSFASADMTPGGKNGRRRQMGVVDFALYQIKHRQRLPPGGRTLSLWKKEERNVVELGRRIHFSNPLPAAMIRCRCPARIPVDTIVPCKTPYASATAWFHVKTGNIKKNWHEVVDIIPRLSVVLHQALKHISYGQGTWYPKFSEEVVCYSRPKIGRHRDDTRTRNSMLSRFRGGRSNAVQGGDQRGLFLICSLAGIDDISNGMQVSLSRKEVQKYFFAKNVDVASIGGGYVERYVRLHIPRVLDLPPGEKIKFLLRRACSEDEGSGLLNSRETMAFRSPGRALAIPKLPVKKIVKGCTNMVPL</sequence>
<name>A0A5C3LTB5_9AGAR</name>
<evidence type="ECO:0000313" key="2">
    <source>
        <dbReference type="Proteomes" id="UP000308652"/>
    </source>
</evidence>